<evidence type="ECO:0000313" key="1">
    <source>
        <dbReference type="EMBL" id="MCA9376641.1"/>
    </source>
</evidence>
<dbReference type="Pfam" id="PF02583">
    <property type="entry name" value="Trns_repr_metal"/>
    <property type="match status" value="1"/>
</dbReference>
<dbReference type="PANTHER" id="PTHR33677">
    <property type="entry name" value="TRANSCRIPTIONAL REPRESSOR FRMR-RELATED"/>
    <property type="match status" value="1"/>
</dbReference>
<proteinExistence type="predicted"/>
<dbReference type="Proteomes" id="UP000741282">
    <property type="component" value="Unassembled WGS sequence"/>
</dbReference>
<dbReference type="AlphaFoldDB" id="A0A955I2F0"/>
<dbReference type="GO" id="GO:0046872">
    <property type="term" value="F:metal ion binding"/>
    <property type="evidence" value="ECO:0007669"/>
    <property type="project" value="InterPro"/>
</dbReference>
<gene>
    <name evidence="1" type="ORF">KC685_01840</name>
</gene>
<comment type="caution">
    <text evidence="1">The sequence shown here is derived from an EMBL/GenBank/DDBJ whole genome shotgun (WGS) entry which is preliminary data.</text>
</comment>
<accession>A0A955I2F0</accession>
<evidence type="ECO:0000313" key="2">
    <source>
        <dbReference type="Proteomes" id="UP000741282"/>
    </source>
</evidence>
<reference evidence="1" key="2">
    <citation type="journal article" date="2021" name="Microbiome">
        <title>Successional dynamics and alternative stable states in a saline activated sludge microbial community over 9 years.</title>
        <authorList>
            <person name="Wang Y."/>
            <person name="Ye J."/>
            <person name="Ju F."/>
            <person name="Liu L."/>
            <person name="Boyd J.A."/>
            <person name="Deng Y."/>
            <person name="Parks D.H."/>
            <person name="Jiang X."/>
            <person name="Yin X."/>
            <person name="Woodcroft B.J."/>
            <person name="Tyson G.W."/>
            <person name="Hugenholtz P."/>
            <person name="Polz M.F."/>
            <person name="Zhang T."/>
        </authorList>
    </citation>
    <scope>NUCLEOTIDE SEQUENCE</scope>
    <source>
        <strain evidence="1">HKST-UBA17</strain>
    </source>
</reference>
<dbReference type="InterPro" id="IPR003735">
    <property type="entry name" value="Metal_Tscrpt_repr"/>
</dbReference>
<dbReference type="EMBL" id="JAGQLN010000005">
    <property type="protein sequence ID" value="MCA9376641.1"/>
    <property type="molecule type" value="Genomic_DNA"/>
</dbReference>
<reference evidence="1" key="1">
    <citation type="submission" date="2020-04" db="EMBL/GenBank/DDBJ databases">
        <authorList>
            <person name="Zhang T."/>
        </authorList>
    </citation>
    <scope>NUCLEOTIDE SEQUENCE</scope>
    <source>
        <strain evidence="1">HKST-UBA17</strain>
    </source>
</reference>
<dbReference type="GO" id="GO:0045892">
    <property type="term" value="P:negative regulation of DNA-templated transcription"/>
    <property type="evidence" value="ECO:0007669"/>
    <property type="project" value="UniProtKB-ARBA"/>
</dbReference>
<dbReference type="InterPro" id="IPR038390">
    <property type="entry name" value="Metal_Tscrpt_repr_sf"/>
</dbReference>
<dbReference type="GO" id="GO:0003677">
    <property type="term" value="F:DNA binding"/>
    <property type="evidence" value="ECO:0007669"/>
    <property type="project" value="InterPro"/>
</dbReference>
<protein>
    <submittedName>
        <fullName evidence="1">Metal-sensitive transcriptional regulator</fullName>
    </submittedName>
</protein>
<sequence length="75" mass="8504">MPRKGPSSMIDRLHRIEGQIRGVEKLLQNEEPIEKVIPQIQAVMSSLESVKLELVKEQVRQSILSNLDEAVSLLK</sequence>
<dbReference type="Gene3D" id="1.20.58.1000">
    <property type="entry name" value="Metal-sensitive repressor, helix protomer"/>
    <property type="match status" value="1"/>
</dbReference>
<name>A0A955I2F0_9BACT</name>
<organism evidence="1 2">
    <name type="scientific">Candidatus Dojkabacteria bacterium</name>
    <dbReference type="NCBI Taxonomy" id="2099670"/>
    <lineage>
        <taxon>Bacteria</taxon>
        <taxon>Candidatus Dojkabacteria</taxon>
    </lineage>
</organism>